<dbReference type="Gene3D" id="3.30.470.10">
    <property type="match status" value="1"/>
</dbReference>
<dbReference type="InterPro" id="IPR001544">
    <property type="entry name" value="Aminotrans_IV"/>
</dbReference>
<comment type="pathway">
    <text evidence="5">Amino-acid biosynthesis; L-leucine biosynthesis; L-leucine from 3-methyl-2-oxobutanoate: step 4/4.</text>
</comment>
<comment type="catalytic activity">
    <reaction evidence="12">
        <text>L-isoleucine + 2-oxoglutarate = (S)-3-methyl-2-oxopentanoate + L-glutamate</text>
        <dbReference type="Rhea" id="RHEA:24801"/>
        <dbReference type="ChEBI" id="CHEBI:16810"/>
        <dbReference type="ChEBI" id="CHEBI:29985"/>
        <dbReference type="ChEBI" id="CHEBI:35146"/>
        <dbReference type="ChEBI" id="CHEBI:58045"/>
        <dbReference type="EC" id="2.6.1.42"/>
    </reaction>
</comment>
<keyword evidence="14" id="KW-0808">Transferase</keyword>
<dbReference type="GO" id="GO:0004084">
    <property type="term" value="F:branched-chain-amino-acid transaminase activity"/>
    <property type="evidence" value="ECO:0007669"/>
    <property type="project" value="UniProtKB-EC"/>
</dbReference>
<evidence type="ECO:0000256" key="1">
    <source>
        <dbReference type="ARBA" id="ARBA00001933"/>
    </source>
</evidence>
<reference evidence="14 15" key="1">
    <citation type="submission" date="2020-08" db="EMBL/GenBank/DDBJ databases">
        <title>Sphingomonas sp. sand1-3 16S ribosomal RNA gene Genome sequencing and assembly.</title>
        <authorList>
            <person name="Kang M."/>
        </authorList>
    </citation>
    <scope>NUCLEOTIDE SEQUENCE [LARGE SCALE GENOMIC DNA]</scope>
    <source>
        <strain evidence="15">sand1-3</strain>
    </source>
</reference>
<evidence type="ECO:0000256" key="5">
    <source>
        <dbReference type="ARBA" id="ARBA00005072"/>
    </source>
</evidence>
<evidence type="ECO:0000256" key="12">
    <source>
        <dbReference type="ARBA" id="ARBA00048798"/>
    </source>
</evidence>
<dbReference type="InterPro" id="IPR036038">
    <property type="entry name" value="Aminotransferase-like"/>
</dbReference>
<dbReference type="InterPro" id="IPR050571">
    <property type="entry name" value="Class-IV_PLP-Dep_Aminotrnsfr"/>
</dbReference>
<dbReference type="Pfam" id="PF01063">
    <property type="entry name" value="Aminotran_4"/>
    <property type="match status" value="1"/>
</dbReference>
<dbReference type="FunFam" id="3.20.10.10:FF:000002">
    <property type="entry name" value="D-alanine aminotransferase"/>
    <property type="match status" value="1"/>
</dbReference>
<gene>
    <name evidence="14" type="ORF">H8M03_05245</name>
</gene>
<comment type="catalytic activity">
    <reaction evidence="11">
        <text>L-valine + 2-oxoglutarate = 3-methyl-2-oxobutanoate + L-glutamate</text>
        <dbReference type="Rhea" id="RHEA:24813"/>
        <dbReference type="ChEBI" id="CHEBI:11851"/>
        <dbReference type="ChEBI" id="CHEBI:16810"/>
        <dbReference type="ChEBI" id="CHEBI:29985"/>
        <dbReference type="ChEBI" id="CHEBI:57762"/>
        <dbReference type="EC" id="2.6.1.42"/>
    </reaction>
</comment>
<comment type="cofactor">
    <cofactor evidence="1">
        <name>pyridoxal 5'-phosphate</name>
        <dbReference type="ChEBI" id="CHEBI:597326"/>
    </cofactor>
</comment>
<proteinExistence type="inferred from homology"/>
<evidence type="ECO:0000313" key="14">
    <source>
        <dbReference type="EMBL" id="QNM83728.1"/>
    </source>
</evidence>
<keyword evidence="10" id="KW-0100">Branched-chain amino acid biosynthesis</keyword>
<dbReference type="Gene3D" id="3.20.10.10">
    <property type="entry name" value="D-amino Acid Aminotransferase, subunit A, domain 2"/>
    <property type="match status" value="1"/>
</dbReference>
<evidence type="ECO:0000256" key="3">
    <source>
        <dbReference type="ARBA" id="ARBA00004824"/>
    </source>
</evidence>
<keyword evidence="15" id="KW-1185">Reference proteome</keyword>
<dbReference type="Proteomes" id="UP000515861">
    <property type="component" value="Chromosome"/>
</dbReference>
<dbReference type="EMBL" id="CP060697">
    <property type="protein sequence ID" value="QNM83728.1"/>
    <property type="molecule type" value="Genomic_DNA"/>
</dbReference>
<dbReference type="SUPFAM" id="SSF56752">
    <property type="entry name" value="D-aminoacid aminotransferase-like PLP-dependent enzymes"/>
    <property type="match status" value="1"/>
</dbReference>
<dbReference type="EC" id="2.6.1.42" evidence="7"/>
<name>A0A7G9L529_9SPHN</name>
<evidence type="ECO:0000256" key="2">
    <source>
        <dbReference type="ARBA" id="ARBA00003109"/>
    </source>
</evidence>
<comment type="catalytic activity">
    <reaction evidence="13">
        <text>L-leucine + 2-oxoglutarate = 4-methyl-2-oxopentanoate + L-glutamate</text>
        <dbReference type="Rhea" id="RHEA:18321"/>
        <dbReference type="ChEBI" id="CHEBI:16810"/>
        <dbReference type="ChEBI" id="CHEBI:17865"/>
        <dbReference type="ChEBI" id="CHEBI:29985"/>
        <dbReference type="ChEBI" id="CHEBI:57427"/>
        <dbReference type="EC" id="2.6.1.42"/>
    </reaction>
</comment>
<dbReference type="RefSeq" id="WP_187480682.1">
    <property type="nucleotide sequence ID" value="NZ_CP060697.1"/>
</dbReference>
<accession>A0A7G9L529</accession>
<dbReference type="InterPro" id="IPR043131">
    <property type="entry name" value="BCAT-like_N"/>
</dbReference>
<comment type="similarity">
    <text evidence="6">Belongs to the class-IV pyridoxal-phosphate-dependent aminotransferase family.</text>
</comment>
<dbReference type="InterPro" id="IPR043132">
    <property type="entry name" value="BCAT-like_C"/>
</dbReference>
<evidence type="ECO:0000256" key="7">
    <source>
        <dbReference type="ARBA" id="ARBA00013053"/>
    </source>
</evidence>
<comment type="function">
    <text evidence="2">Acts on leucine, isoleucine and valine.</text>
</comment>
<comment type="pathway">
    <text evidence="3">Amino-acid biosynthesis; L-isoleucine biosynthesis; L-isoleucine from 2-oxobutanoate: step 4/4.</text>
</comment>
<evidence type="ECO:0000256" key="4">
    <source>
        <dbReference type="ARBA" id="ARBA00004931"/>
    </source>
</evidence>
<comment type="pathway">
    <text evidence="4">Amino-acid biosynthesis; L-valine biosynthesis; L-valine from pyruvate: step 4/4.</text>
</comment>
<evidence type="ECO:0000313" key="15">
    <source>
        <dbReference type="Proteomes" id="UP000515861"/>
    </source>
</evidence>
<keyword evidence="9" id="KW-0663">Pyridoxal phosphate</keyword>
<evidence type="ECO:0000256" key="13">
    <source>
        <dbReference type="ARBA" id="ARBA00049229"/>
    </source>
</evidence>
<dbReference type="GO" id="GO:0008652">
    <property type="term" value="P:amino acid biosynthetic process"/>
    <property type="evidence" value="ECO:0007669"/>
    <property type="project" value="UniProtKB-ARBA"/>
</dbReference>
<organism evidence="14 15">
    <name type="scientific">Sphingomonas sabuli</name>
    <dbReference type="NCBI Taxonomy" id="2764186"/>
    <lineage>
        <taxon>Bacteria</taxon>
        <taxon>Pseudomonadati</taxon>
        <taxon>Pseudomonadota</taxon>
        <taxon>Alphaproteobacteria</taxon>
        <taxon>Sphingomonadales</taxon>
        <taxon>Sphingomonadaceae</taxon>
        <taxon>Sphingomonas</taxon>
    </lineage>
</organism>
<evidence type="ECO:0000256" key="10">
    <source>
        <dbReference type="ARBA" id="ARBA00023304"/>
    </source>
</evidence>
<sequence length="306" mass="33370">MAQSLHDVSDQRNASILININGDLKPRAEAMVSVFDSGFMLGDGVWEGLRVHGGRIAFLDRHLDRLFEGAKAIALDIGLSPDALARRLYETLDANGMDEGVHIRLMVTRGLRSTPYQDPRVVVSGATVVIVPEYKEPPAGIHERGLKLFTVHVRRGDPAVQDPKLNSHSKLNCITACIQAIEAGADEGLMLDPHGFVATCNSTHFFIVRKGEVWTSSGKYCLGGITRGLALEVAGEAGIPAIEKDFSLTDVYGADEAFVTGTFAGIVPVRSVDGRVLSEQRGPMVERLQALYRDRVERDVAEQRRP</sequence>
<dbReference type="GO" id="GO:0009082">
    <property type="term" value="P:branched-chain amino acid biosynthetic process"/>
    <property type="evidence" value="ECO:0007669"/>
    <property type="project" value="UniProtKB-KW"/>
</dbReference>
<keyword evidence="14" id="KW-0032">Aminotransferase</keyword>
<dbReference type="PANTHER" id="PTHR42743:SF11">
    <property type="entry name" value="AMINODEOXYCHORISMATE LYASE"/>
    <property type="match status" value="1"/>
</dbReference>
<evidence type="ECO:0000256" key="9">
    <source>
        <dbReference type="ARBA" id="ARBA00022898"/>
    </source>
</evidence>
<evidence type="ECO:0000256" key="6">
    <source>
        <dbReference type="ARBA" id="ARBA00009320"/>
    </source>
</evidence>
<evidence type="ECO:0000256" key="8">
    <source>
        <dbReference type="ARBA" id="ARBA00014472"/>
    </source>
</evidence>
<dbReference type="PANTHER" id="PTHR42743">
    <property type="entry name" value="AMINO-ACID AMINOTRANSFERASE"/>
    <property type="match status" value="1"/>
</dbReference>
<keyword evidence="10" id="KW-0028">Amino-acid biosynthesis</keyword>
<protein>
    <recommendedName>
        <fullName evidence="8">Probable branched-chain-amino-acid aminotransferase</fullName>
        <ecNumber evidence="7">2.6.1.42</ecNumber>
    </recommendedName>
</protein>
<dbReference type="AlphaFoldDB" id="A0A7G9L529"/>
<dbReference type="KEGG" id="ssau:H8M03_05245"/>
<evidence type="ECO:0000256" key="11">
    <source>
        <dbReference type="ARBA" id="ARBA00048212"/>
    </source>
</evidence>